<comment type="caution">
    <text evidence="1">The sequence shown here is derived from an EMBL/GenBank/DDBJ whole genome shotgun (WGS) entry which is preliminary data.</text>
</comment>
<evidence type="ECO:0000313" key="1">
    <source>
        <dbReference type="EMBL" id="TGX97464.1"/>
    </source>
</evidence>
<protein>
    <submittedName>
        <fullName evidence="1">DUF3837 domain-containing protein</fullName>
    </submittedName>
</protein>
<reference evidence="1" key="1">
    <citation type="submission" date="2019-04" db="EMBL/GenBank/DDBJ databases">
        <title>Microbes associate with the intestines of laboratory mice.</title>
        <authorList>
            <person name="Navarre W."/>
            <person name="Wong E."/>
            <person name="Huang K."/>
            <person name="Tropini C."/>
            <person name="Ng K."/>
            <person name="Yu B."/>
        </authorList>
    </citation>
    <scope>NUCLEOTIDE SEQUENCE</scope>
    <source>
        <strain evidence="1">NM72_1-8</strain>
    </source>
</reference>
<organism evidence="1 2">
    <name type="scientific">Hominisplanchenecus murintestinalis</name>
    <dbReference type="NCBI Taxonomy" id="2941517"/>
    <lineage>
        <taxon>Bacteria</taxon>
        <taxon>Bacillati</taxon>
        <taxon>Bacillota</taxon>
        <taxon>Clostridia</taxon>
        <taxon>Lachnospirales</taxon>
        <taxon>Lachnospiraceae</taxon>
        <taxon>Hominisplanchenecus</taxon>
    </lineage>
</organism>
<accession>A0AC61QWT1</accession>
<name>A0AC61QWT1_9FIRM</name>
<dbReference type="EMBL" id="SRZB01000031">
    <property type="protein sequence ID" value="TGX97464.1"/>
    <property type="molecule type" value="Genomic_DNA"/>
</dbReference>
<dbReference type="Proteomes" id="UP000307720">
    <property type="component" value="Unassembled WGS sequence"/>
</dbReference>
<gene>
    <name evidence="1" type="ORF">E5357_12475</name>
</gene>
<keyword evidence="2" id="KW-1185">Reference proteome</keyword>
<evidence type="ECO:0000313" key="2">
    <source>
        <dbReference type="Proteomes" id="UP000307720"/>
    </source>
</evidence>
<sequence>MVLEIVKQAVQIKMSCKSECSLISEAEYCCACARALREIGAPDSIWKEFREASKVEQAREKLTPYFQGKRGEYAENPPMDRLLKLLVQCRVEGAITDEIRKLMQ</sequence>
<proteinExistence type="predicted"/>